<evidence type="ECO:0000313" key="1">
    <source>
        <dbReference type="EMBL" id="ORA61464.1"/>
    </source>
</evidence>
<name>A0A1A0QFF2_9MYCO</name>
<sequence>MRTSAEYFVDDPPPDDALYLSEFARSAFDYLLLTYSGPLLAALPRGDRHSVLVLPALHTTDASTQILRTVLKFLGYRTYGWRLGLNVGPTSKAVHGMRTRLAYLADRYQRPVSLIGCSLGGIFARRLARQTPELVRQVITLGSPIRLARHSQSRAAPVFHLYAHRHVEPLDLPLEHGAGPLPVPATSIYTPFDGIVAWRTCLDVPSTRAENIGVLGSHFGIAHHPATLWAVADRLAQPAGTWAPFQPPSLLRAAYLTSGS</sequence>
<dbReference type="OrthoDB" id="345573at2"/>
<dbReference type="InterPro" id="IPR029058">
    <property type="entry name" value="AB_hydrolase_fold"/>
</dbReference>
<evidence type="ECO:0000313" key="2">
    <source>
        <dbReference type="Proteomes" id="UP000192772"/>
    </source>
</evidence>
<dbReference type="Proteomes" id="UP000192772">
    <property type="component" value="Unassembled WGS sequence"/>
</dbReference>
<comment type="caution">
    <text evidence="1">The sequence shown here is derived from an EMBL/GenBank/DDBJ whole genome shotgun (WGS) entry which is preliminary data.</text>
</comment>
<accession>A0A1A0QFF2</accession>
<dbReference type="Gene3D" id="3.40.50.1820">
    <property type="entry name" value="alpha/beta hydrolase"/>
    <property type="match status" value="1"/>
</dbReference>
<dbReference type="SUPFAM" id="SSF53474">
    <property type="entry name" value="alpha/beta-Hydrolases"/>
    <property type="match status" value="1"/>
</dbReference>
<dbReference type="STRING" id="81858.BST23_21785"/>
<reference evidence="1 2" key="1">
    <citation type="submission" date="2017-02" db="EMBL/GenBank/DDBJ databases">
        <title>The new phylogeny of genus Mycobacterium.</title>
        <authorList>
            <person name="Tortoli E."/>
            <person name="Trovato A."/>
            <person name="Cirillo D.M."/>
        </authorList>
    </citation>
    <scope>NUCLEOTIDE SEQUENCE [LARGE SCALE GENOMIC DNA]</scope>
    <source>
        <strain evidence="1 2">FI-09383</strain>
    </source>
</reference>
<accession>A0A1X0CMV6</accession>
<protein>
    <submittedName>
        <fullName evidence="1">Alpha/beta hydrolase</fullName>
    </submittedName>
</protein>
<dbReference type="RefSeq" id="WP_064891812.1">
    <property type="nucleotide sequence ID" value="NZ_LZHS01000005.1"/>
</dbReference>
<keyword evidence="1" id="KW-0378">Hydrolase</keyword>
<dbReference type="AlphaFoldDB" id="A0A1A0QFF2"/>
<proteinExistence type="predicted"/>
<organism evidence="1 2">
    <name type="scientific">Mycolicibacterium elephantis</name>
    <dbReference type="NCBI Taxonomy" id="81858"/>
    <lineage>
        <taxon>Bacteria</taxon>
        <taxon>Bacillati</taxon>
        <taxon>Actinomycetota</taxon>
        <taxon>Actinomycetes</taxon>
        <taxon>Mycobacteriales</taxon>
        <taxon>Mycobacteriaceae</taxon>
        <taxon>Mycolicibacterium</taxon>
    </lineage>
</organism>
<dbReference type="GO" id="GO:0016787">
    <property type="term" value="F:hydrolase activity"/>
    <property type="evidence" value="ECO:0007669"/>
    <property type="project" value="UniProtKB-KW"/>
</dbReference>
<gene>
    <name evidence="1" type="ORF">BST23_21785</name>
</gene>
<dbReference type="EMBL" id="MVHP01000032">
    <property type="protein sequence ID" value="ORA61464.1"/>
    <property type="molecule type" value="Genomic_DNA"/>
</dbReference>